<feature type="domain" description="EamA" evidence="7">
    <location>
        <begin position="191"/>
        <end position="328"/>
    </location>
</feature>
<dbReference type="Proteomes" id="UP001457282">
    <property type="component" value="Unassembled WGS sequence"/>
</dbReference>
<evidence type="ECO:0000256" key="3">
    <source>
        <dbReference type="ARBA" id="ARBA00022692"/>
    </source>
</evidence>
<organism evidence="8 9">
    <name type="scientific">Rubus argutus</name>
    <name type="common">Southern blackberry</name>
    <dbReference type="NCBI Taxonomy" id="59490"/>
    <lineage>
        <taxon>Eukaryota</taxon>
        <taxon>Viridiplantae</taxon>
        <taxon>Streptophyta</taxon>
        <taxon>Embryophyta</taxon>
        <taxon>Tracheophyta</taxon>
        <taxon>Spermatophyta</taxon>
        <taxon>Magnoliopsida</taxon>
        <taxon>eudicotyledons</taxon>
        <taxon>Gunneridae</taxon>
        <taxon>Pentapetalae</taxon>
        <taxon>rosids</taxon>
        <taxon>fabids</taxon>
        <taxon>Rosales</taxon>
        <taxon>Rosaceae</taxon>
        <taxon>Rosoideae</taxon>
        <taxon>Rosoideae incertae sedis</taxon>
        <taxon>Rubus</taxon>
    </lineage>
</organism>
<dbReference type="EMBL" id="JBEDUW010000006">
    <property type="protein sequence ID" value="KAK9920041.1"/>
    <property type="molecule type" value="Genomic_DNA"/>
</dbReference>
<dbReference type="GO" id="GO:0022857">
    <property type="term" value="F:transmembrane transporter activity"/>
    <property type="evidence" value="ECO:0007669"/>
    <property type="project" value="InterPro"/>
</dbReference>
<feature type="transmembrane region" description="Helical" evidence="6">
    <location>
        <begin position="135"/>
        <end position="155"/>
    </location>
</feature>
<keyword evidence="3 6" id="KW-0812">Transmembrane</keyword>
<feature type="transmembrane region" description="Helical" evidence="6">
    <location>
        <begin position="309"/>
        <end position="328"/>
    </location>
</feature>
<evidence type="ECO:0000256" key="6">
    <source>
        <dbReference type="RuleBase" id="RU363077"/>
    </source>
</evidence>
<feature type="transmembrane region" description="Helical" evidence="6">
    <location>
        <begin position="41"/>
        <end position="62"/>
    </location>
</feature>
<evidence type="ECO:0000259" key="7">
    <source>
        <dbReference type="Pfam" id="PF00892"/>
    </source>
</evidence>
<feature type="transmembrane region" description="Helical" evidence="6">
    <location>
        <begin position="253"/>
        <end position="272"/>
    </location>
</feature>
<evidence type="ECO:0000256" key="4">
    <source>
        <dbReference type="ARBA" id="ARBA00022989"/>
    </source>
</evidence>
<feature type="transmembrane region" description="Helical" evidence="6">
    <location>
        <begin position="189"/>
        <end position="208"/>
    </location>
</feature>
<evidence type="ECO:0000256" key="1">
    <source>
        <dbReference type="ARBA" id="ARBA00004141"/>
    </source>
</evidence>
<keyword evidence="9" id="KW-1185">Reference proteome</keyword>
<evidence type="ECO:0000313" key="9">
    <source>
        <dbReference type="Proteomes" id="UP001457282"/>
    </source>
</evidence>
<feature type="transmembrane region" description="Helical" evidence="6">
    <location>
        <begin position="220"/>
        <end position="241"/>
    </location>
</feature>
<gene>
    <name evidence="8" type="ORF">M0R45_028607</name>
</gene>
<name>A0AAW1W563_RUBAR</name>
<evidence type="ECO:0000256" key="2">
    <source>
        <dbReference type="ARBA" id="ARBA00007635"/>
    </source>
</evidence>
<feature type="transmembrane region" description="Helical" evidence="6">
    <location>
        <begin position="284"/>
        <end position="303"/>
    </location>
</feature>
<keyword evidence="4 6" id="KW-1133">Transmembrane helix</keyword>
<dbReference type="Pfam" id="PF00892">
    <property type="entry name" value="EamA"/>
    <property type="match status" value="2"/>
</dbReference>
<accession>A0AAW1W563</accession>
<feature type="transmembrane region" description="Helical" evidence="6">
    <location>
        <begin position="74"/>
        <end position="96"/>
    </location>
</feature>
<dbReference type="InterPro" id="IPR037185">
    <property type="entry name" value="EmrE-like"/>
</dbReference>
<comment type="subcellular location">
    <subcellularLocation>
        <location evidence="1 6">Membrane</location>
        <topology evidence="1 6">Multi-pass membrane protein</topology>
    </subcellularLocation>
</comment>
<dbReference type="AlphaFoldDB" id="A0AAW1W563"/>
<reference evidence="8 9" key="1">
    <citation type="journal article" date="2023" name="G3 (Bethesda)">
        <title>A chromosome-length genome assembly and annotation of blackberry (Rubus argutus, cv. 'Hillquist').</title>
        <authorList>
            <person name="Bruna T."/>
            <person name="Aryal R."/>
            <person name="Dudchenko O."/>
            <person name="Sargent D.J."/>
            <person name="Mead D."/>
            <person name="Buti M."/>
            <person name="Cavallini A."/>
            <person name="Hytonen T."/>
            <person name="Andres J."/>
            <person name="Pham M."/>
            <person name="Weisz D."/>
            <person name="Mascagni F."/>
            <person name="Usai G."/>
            <person name="Natali L."/>
            <person name="Bassil N."/>
            <person name="Fernandez G.E."/>
            <person name="Lomsadze A."/>
            <person name="Armour M."/>
            <person name="Olukolu B."/>
            <person name="Poorten T."/>
            <person name="Britton C."/>
            <person name="Davik J."/>
            <person name="Ashrafi H."/>
            <person name="Aiden E.L."/>
            <person name="Borodovsky M."/>
            <person name="Worthington M."/>
        </authorList>
    </citation>
    <scope>NUCLEOTIDE SEQUENCE [LARGE SCALE GENOMIC DNA]</scope>
    <source>
        <strain evidence="8">PI 553951</strain>
    </source>
</reference>
<evidence type="ECO:0000313" key="8">
    <source>
        <dbReference type="EMBL" id="KAK9920041.1"/>
    </source>
</evidence>
<comment type="similarity">
    <text evidence="2 6">Belongs to the drug/metabolite transporter (DMT) superfamily. Plant drug/metabolite exporter (P-DME) (TC 2.A.7.4) family.</text>
</comment>
<dbReference type="GO" id="GO:0016020">
    <property type="term" value="C:membrane"/>
    <property type="evidence" value="ECO:0007669"/>
    <property type="project" value="UniProtKB-SubCell"/>
</dbReference>
<feature type="domain" description="EamA" evidence="7">
    <location>
        <begin position="14"/>
        <end position="151"/>
    </location>
</feature>
<feature type="transmembrane region" description="Helical" evidence="6">
    <location>
        <begin position="102"/>
        <end position="123"/>
    </location>
</feature>
<feature type="transmembrane region" description="Helical" evidence="6">
    <location>
        <begin position="12"/>
        <end position="29"/>
    </location>
</feature>
<sequence>MASAGYGNSYMPFLAMVFVQVCYAGMNITSKLALEAEMNPLVLVAYRQVVATLAIAPFAYWMEWKTRPKITMPILFQIFLCSLTGATVNQVFYFVGLKQSTPTIACALTNTLPAMTFILAVLFRQESAKIKSKAGLAKMVGTAVCVCGAMILSFYHGHNIGIGESKIHWRYAHKMGESSNNSGNNTNSFVGPILVIISTLGWAMWFIIQAKVSEKFPAPYTSTTLMCLMSSFECGIIAVIVEHNGPAWSLTQPMWLTATLYAGIMGSAVSFFLTSWSIQRKGPLYVSVFSPLLLIVVAVSSWALLNEKLYLGTALGSVLIVAGLYSVLWGKTKEMAKLGAQETDANTKPNAAAKEIEKNDLELQLPK</sequence>
<proteinExistence type="inferred from homology"/>
<dbReference type="InterPro" id="IPR030184">
    <property type="entry name" value="WAT1-related"/>
</dbReference>
<comment type="caution">
    <text evidence="8">The sequence shown here is derived from an EMBL/GenBank/DDBJ whole genome shotgun (WGS) entry which is preliminary data.</text>
</comment>
<protein>
    <recommendedName>
        <fullName evidence="6">WAT1-related protein</fullName>
    </recommendedName>
</protein>
<evidence type="ECO:0000256" key="5">
    <source>
        <dbReference type="ARBA" id="ARBA00023136"/>
    </source>
</evidence>
<dbReference type="SUPFAM" id="SSF103481">
    <property type="entry name" value="Multidrug resistance efflux transporter EmrE"/>
    <property type="match status" value="2"/>
</dbReference>
<keyword evidence="5 6" id="KW-0472">Membrane</keyword>
<dbReference type="PANTHER" id="PTHR31218">
    <property type="entry name" value="WAT1-RELATED PROTEIN"/>
    <property type="match status" value="1"/>
</dbReference>
<dbReference type="InterPro" id="IPR000620">
    <property type="entry name" value="EamA_dom"/>
</dbReference>